<feature type="non-terminal residue" evidence="1">
    <location>
        <position position="1"/>
    </location>
</feature>
<proteinExistence type="predicted"/>
<evidence type="ECO:0000313" key="1">
    <source>
        <dbReference type="EMBL" id="VAV89164.1"/>
    </source>
</evidence>
<reference evidence="1" key="1">
    <citation type="submission" date="2018-06" db="EMBL/GenBank/DDBJ databases">
        <authorList>
            <person name="Zhirakovskaya E."/>
        </authorList>
    </citation>
    <scope>NUCLEOTIDE SEQUENCE</scope>
</reference>
<dbReference type="AlphaFoldDB" id="A0A3B0R723"/>
<protein>
    <submittedName>
        <fullName evidence="1">Uncharacterized protein</fullName>
    </submittedName>
</protein>
<name>A0A3B0R723_9ZZZZ</name>
<sequence length="53" mass="6235">YLREKYEDQYFKAGLALGFSTHSRRNVENNTDNQWLLVGLIRLDDTQQAAFDI</sequence>
<organism evidence="1">
    <name type="scientific">hydrothermal vent metagenome</name>
    <dbReference type="NCBI Taxonomy" id="652676"/>
    <lineage>
        <taxon>unclassified sequences</taxon>
        <taxon>metagenomes</taxon>
        <taxon>ecological metagenomes</taxon>
    </lineage>
</organism>
<gene>
    <name evidence="1" type="ORF">MNBD_ALPHA04-1442</name>
</gene>
<accession>A0A3B0R723</accession>
<dbReference type="EMBL" id="UOEF01000069">
    <property type="protein sequence ID" value="VAV89164.1"/>
    <property type="molecule type" value="Genomic_DNA"/>
</dbReference>